<keyword evidence="2" id="KW-0472">Membrane</keyword>
<keyword evidence="2" id="KW-1133">Transmembrane helix</keyword>
<name>A0A8K0R854_9PLEO</name>
<evidence type="ECO:0000313" key="4">
    <source>
        <dbReference type="Proteomes" id="UP000813461"/>
    </source>
</evidence>
<keyword evidence="4" id="KW-1185">Reference proteome</keyword>
<feature type="region of interest" description="Disordered" evidence="1">
    <location>
        <begin position="1"/>
        <end position="46"/>
    </location>
</feature>
<evidence type="ECO:0000313" key="3">
    <source>
        <dbReference type="EMBL" id="KAH7087337.1"/>
    </source>
</evidence>
<comment type="caution">
    <text evidence="3">The sequence shown here is derived from an EMBL/GenBank/DDBJ whole genome shotgun (WGS) entry which is preliminary data.</text>
</comment>
<dbReference type="EMBL" id="JAGMVJ010000009">
    <property type="protein sequence ID" value="KAH7087337.1"/>
    <property type="molecule type" value="Genomic_DNA"/>
</dbReference>
<feature type="compositionally biased region" description="Basic and acidic residues" evidence="1">
    <location>
        <begin position="1"/>
        <end position="19"/>
    </location>
</feature>
<feature type="region of interest" description="Disordered" evidence="1">
    <location>
        <begin position="94"/>
        <end position="143"/>
    </location>
</feature>
<dbReference type="AlphaFoldDB" id="A0A8K0R854"/>
<dbReference type="OrthoDB" id="5358884at2759"/>
<feature type="transmembrane region" description="Helical" evidence="2">
    <location>
        <begin position="64"/>
        <end position="85"/>
    </location>
</feature>
<sequence>MESQRRDADLPEVNHEEHSYLYSVPDQTDPHSVTEPPNTKDYDHNQLYPDAPLPAARRKGFTRWWVLALIGLIIAIIAGLVGGFIGQAIQKGRESSTFSPSPSNGSSVKPPAGSSSDSNDTIVLPDTGCGWPGSKQRKRMPSTSTYSHMKFTTICNSGWKGNAEIIGIWTLTPSDCIESCARFNLNQENHKNTTKCVGGGFIPDWTNRTVGSRAQQGQPFNCFLHSTTDALTSNDQEFVGVEVVALCLQGQCDNVALS</sequence>
<feature type="compositionally biased region" description="Low complexity" evidence="1">
    <location>
        <begin position="95"/>
        <end position="111"/>
    </location>
</feature>
<organism evidence="3 4">
    <name type="scientific">Paraphoma chrysanthemicola</name>
    <dbReference type="NCBI Taxonomy" id="798071"/>
    <lineage>
        <taxon>Eukaryota</taxon>
        <taxon>Fungi</taxon>
        <taxon>Dikarya</taxon>
        <taxon>Ascomycota</taxon>
        <taxon>Pezizomycotina</taxon>
        <taxon>Dothideomycetes</taxon>
        <taxon>Pleosporomycetidae</taxon>
        <taxon>Pleosporales</taxon>
        <taxon>Pleosporineae</taxon>
        <taxon>Phaeosphaeriaceae</taxon>
        <taxon>Paraphoma</taxon>
    </lineage>
</organism>
<evidence type="ECO:0000256" key="1">
    <source>
        <dbReference type="SAM" id="MobiDB-lite"/>
    </source>
</evidence>
<evidence type="ECO:0000256" key="2">
    <source>
        <dbReference type="SAM" id="Phobius"/>
    </source>
</evidence>
<dbReference type="Proteomes" id="UP000813461">
    <property type="component" value="Unassembled WGS sequence"/>
</dbReference>
<proteinExistence type="predicted"/>
<gene>
    <name evidence="3" type="ORF">FB567DRAFT_442838</name>
</gene>
<accession>A0A8K0R854</accession>
<keyword evidence="2" id="KW-0812">Transmembrane</keyword>
<protein>
    <submittedName>
        <fullName evidence="3">Uncharacterized protein</fullName>
    </submittedName>
</protein>
<reference evidence="3" key="1">
    <citation type="journal article" date="2021" name="Nat. Commun.">
        <title>Genetic determinants of endophytism in the Arabidopsis root mycobiome.</title>
        <authorList>
            <person name="Mesny F."/>
            <person name="Miyauchi S."/>
            <person name="Thiergart T."/>
            <person name="Pickel B."/>
            <person name="Atanasova L."/>
            <person name="Karlsson M."/>
            <person name="Huettel B."/>
            <person name="Barry K.W."/>
            <person name="Haridas S."/>
            <person name="Chen C."/>
            <person name="Bauer D."/>
            <person name="Andreopoulos W."/>
            <person name="Pangilinan J."/>
            <person name="LaButti K."/>
            <person name="Riley R."/>
            <person name="Lipzen A."/>
            <person name="Clum A."/>
            <person name="Drula E."/>
            <person name="Henrissat B."/>
            <person name="Kohler A."/>
            <person name="Grigoriev I.V."/>
            <person name="Martin F.M."/>
            <person name="Hacquard S."/>
        </authorList>
    </citation>
    <scope>NUCLEOTIDE SEQUENCE</scope>
    <source>
        <strain evidence="3">MPI-SDFR-AT-0120</strain>
    </source>
</reference>